<dbReference type="GeneID" id="9945070"/>
<evidence type="ECO:0000313" key="1">
    <source>
        <dbReference type="EMBL" id="EFO20841.1"/>
    </source>
</evidence>
<protein>
    <submittedName>
        <fullName evidence="1">Uncharacterized protein</fullName>
    </submittedName>
</protein>
<reference evidence="1" key="1">
    <citation type="submission" date="2012-04" db="EMBL/GenBank/DDBJ databases">
        <title>The Genome Sequence of Loa loa.</title>
        <authorList>
            <consortium name="The Broad Institute Genome Sequencing Platform"/>
            <consortium name="Broad Institute Genome Sequencing Center for Infectious Disease"/>
            <person name="Nutman T.B."/>
            <person name="Fink D.L."/>
            <person name="Russ C."/>
            <person name="Young S."/>
            <person name="Zeng Q."/>
            <person name="Gargeya S."/>
            <person name="Alvarado L."/>
            <person name="Berlin A."/>
            <person name="Chapman S.B."/>
            <person name="Chen Z."/>
            <person name="Freedman E."/>
            <person name="Gellesch M."/>
            <person name="Goldberg J."/>
            <person name="Griggs A."/>
            <person name="Gujja S."/>
            <person name="Heilman E.R."/>
            <person name="Heiman D."/>
            <person name="Howarth C."/>
            <person name="Mehta T."/>
            <person name="Neiman D."/>
            <person name="Pearson M."/>
            <person name="Roberts A."/>
            <person name="Saif S."/>
            <person name="Shea T."/>
            <person name="Shenoy N."/>
            <person name="Sisk P."/>
            <person name="Stolte C."/>
            <person name="Sykes S."/>
            <person name="White J."/>
            <person name="Yandava C."/>
            <person name="Haas B."/>
            <person name="Henn M.R."/>
            <person name="Nusbaum C."/>
            <person name="Birren B."/>
        </authorList>
    </citation>
    <scope>NUCLEOTIDE SEQUENCE [LARGE SCALE GENOMIC DNA]</scope>
</reference>
<dbReference type="AlphaFoldDB" id="A0A1S0TV65"/>
<dbReference type="EMBL" id="JH712351">
    <property type="protein sequence ID" value="EFO20841.1"/>
    <property type="molecule type" value="Genomic_DNA"/>
</dbReference>
<dbReference type="RefSeq" id="XP_003143229.1">
    <property type="nucleotide sequence ID" value="XM_003143181.1"/>
</dbReference>
<dbReference type="InParanoid" id="A0A1S0TV65"/>
<organism evidence="1">
    <name type="scientific">Loa loa</name>
    <name type="common">Eye worm</name>
    <name type="synonym">Filaria loa</name>
    <dbReference type="NCBI Taxonomy" id="7209"/>
    <lineage>
        <taxon>Eukaryota</taxon>
        <taxon>Metazoa</taxon>
        <taxon>Ecdysozoa</taxon>
        <taxon>Nematoda</taxon>
        <taxon>Chromadorea</taxon>
        <taxon>Rhabditida</taxon>
        <taxon>Spirurina</taxon>
        <taxon>Spiruromorpha</taxon>
        <taxon>Filarioidea</taxon>
        <taxon>Onchocercidae</taxon>
        <taxon>Loa</taxon>
    </lineage>
</organism>
<sequence length="51" mass="5944">MCKKYITFERGQIGEMILTDDSKCKHATNSYSCIEVSNVTDMYWSLEEETN</sequence>
<accession>A0A1S0TV65</accession>
<name>A0A1S0TV65_LOALO</name>
<dbReference type="CTD" id="9945070"/>
<proteinExistence type="predicted"/>
<dbReference type="KEGG" id="loa:LOAG_07648"/>
<gene>
    <name evidence="1" type="ORF">LOAG_07648</name>
</gene>